<reference evidence="2 3" key="1">
    <citation type="submission" date="2019-02" db="EMBL/GenBank/DDBJ databases">
        <title>Isolation and identification of novel species under the genus Muribaculum.</title>
        <authorList>
            <person name="Miyake S."/>
            <person name="Ding Y."/>
            <person name="Low A."/>
            <person name="Soh M."/>
            <person name="Seedorf H."/>
        </authorList>
    </citation>
    <scope>NUCLEOTIDE SEQUENCE [LARGE SCALE GENOMIC DNA]</scope>
    <source>
        <strain evidence="2 3">TLL-A4</strain>
    </source>
</reference>
<dbReference type="RefSeq" id="WP_136410030.1">
    <property type="nucleotide sequence ID" value="NZ_CP039393.1"/>
</dbReference>
<feature type="region of interest" description="Disordered" evidence="1">
    <location>
        <begin position="49"/>
        <end position="68"/>
    </location>
</feature>
<organism evidence="2 3">
    <name type="scientific">Muribaculum gordoncarteri</name>
    <dbReference type="NCBI Taxonomy" id="2530390"/>
    <lineage>
        <taxon>Bacteria</taxon>
        <taxon>Pseudomonadati</taxon>
        <taxon>Bacteroidota</taxon>
        <taxon>Bacteroidia</taxon>
        <taxon>Bacteroidales</taxon>
        <taxon>Muribaculaceae</taxon>
        <taxon>Muribaculum</taxon>
    </lineage>
</organism>
<sequence length="68" mass="8148">MKKKYVIWLIIAILGLGSTSLTSCGSMRSYWGIEGDYDFDDGYYYKHKKHKKHKKPKKHHHHHHDHDD</sequence>
<dbReference type="EMBL" id="CP039393">
    <property type="protein sequence ID" value="QCD35262.1"/>
    <property type="molecule type" value="Genomic_DNA"/>
</dbReference>
<dbReference type="PROSITE" id="PS51257">
    <property type="entry name" value="PROKAR_LIPOPROTEIN"/>
    <property type="match status" value="1"/>
</dbReference>
<accession>A0A4P7VFU8</accession>
<evidence type="ECO:0000313" key="2">
    <source>
        <dbReference type="EMBL" id="QCD35262.1"/>
    </source>
</evidence>
<dbReference type="AlphaFoldDB" id="A0A4P7VFU8"/>
<evidence type="ECO:0000313" key="3">
    <source>
        <dbReference type="Proteomes" id="UP000297031"/>
    </source>
</evidence>
<keyword evidence="3" id="KW-1185">Reference proteome</keyword>
<evidence type="ECO:0000256" key="1">
    <source>
        <dbReference type="SAM" id="MobiDB-lite"/>
    </source>
</evidence>
<evidence type="ECO:0008006" key="4">
    <source>
        <dbReference type="Google" id="ProtNLM"/>
    </source>
</evidence>
<gene>
    <name evidence="2" type="ORF">E7746_04850</name>
</gene>
<dbReference type="KEGG" id="mgod:E7746_04850"/>
<name>A0A4P7VFU8_9BACT</name>
<protein>
    <recommendedName>
        <fullName evidence="4">Lipoprotein</fullName>
    </recommendedName>
</protein>
<proteinExistence type="predicted"/>
<dbReference type="Proteomes" id="UP000297031">
    <property type="component" value="Chromosome"/>
</dbReference>